<dbReference type="AlphaFoldDB" id="A0ABD5WPK8"/>
<sequence>MVPPLGRSPVPWGRLLPVLRSMVSVPAGLAGMARWKFTLYPATGALAFGAAVAVAVETGLVGIA</sequence>
<keyword evidence="1" id="KW-0472">Membrane</keyword>
<accession>A0ABD5WPK8</accession>
<protein>
    <submittedName>
        <fullName evidence="2">Uncharacterized protein</fullName>
    </submittedName>
</protein>
<dbReference type="RefSeq" id="WP_276279523.1">
    <property type="nucleotide sequence ID" value="NZ_CP119809.1"/>
</dbReference>
<dbReference type="Proteomes" id="UP001596407">
    <property type="component" value="Unassembled WGS sequence"/>
</dbReference>
<reference evidence="2 3" key="1">
    <citation type="journal article" date="2019" name="Int. J. Syst. Evol. Microbiol.">
        <title>The Global Catalogue of Microorganisms (GCM) 10K type strain sequencing project: providing services to taxonomists for standard genome sequencing and annotation.</title>
        <authorList>
            <consortium name="The Broad Institute Genomics Platform"/>
            <consortium name="The Broad Institute Genome Sequencing Center for Infectious Disease"/>
            <person name="Wu L."/>
            <person name="Ma J."/>
        </authorList>
    </citation>
    <scope>NUCLEOTIDE SEQUENCE [LARGE SCALE GENOMIC DNA]</scope>
    <source>
        <strain evidence="2 3">DT72</strain>
    </source>
</reference>
<evidence type="ECO:0000313" key="3">
    <source>
        <dbReference type="Proteomes" id="UP001596407"/>
    </source>
</evidence>
<keyword evidence="3" id="KW-1185">Reference proteome</keyword>
<gene>
    <name evidence="2" type="ORF">ACFQJ6_22630</name>
</gene>
<proteinExistence type="predicted"/>
<name>A0ABD5WPK8_9EURY</name>
<organism evidence="2 3">
    <name type="scientific">Halorussus caseinilyticus</name>
    <dbReference type="NCBI Taxonomy" id="3034025"/>
    <lineage>
        <taxon>Archaea</taxon>
        <taxon>Methanobacteriati</taxon>
        <taxon>Methanobacteriota</taxon>
        <taxon>Stenosarchaea group</taxon>
        <taxon>Halobacteria</taxon>
        <taxon>Halobacteriales</taxon>
        <taxon>Haladaptataceae</taxon>
        <taxon>Halorussus</taxon>
    </lineage>
</organism>
<keyword evidence="1" id="KW-1133">Transmembrane helix</keyword>
<evidence type="ECO:0000313" key="2">
    <source>
        <dbReference type="EMBL" id="MFC7082462.1"/>
    </source>
</evidence>
<keyword evidence="1" id="KW-0812">Transmembrane</keyword>
<dbReference type="EMBL" id="JBHSZH010000005">
    <property type="protein sequence ID" value="MFC7082462.1"/>
    <property type="molecule type" value="Genomic_DNA"/>
</dbReference>
<comment type="caution">
    <text evidence="2">The sequence shown here is derived from an EMBL/GenBank/DDBJ whole genome shotgun (WGS) entry which is preliminary data.</text>
</comment>
<evidence type="ECO:0000256" key="1">
    <source>
        <dbReference type="SAM" id="Phobius"/>
    </source>
</evidence>
<dbReference type="GeneID" id="79304098"/>
<feature type="transmembrane region" description="Helical" evidence="1">
    <location>
        <begin position="45"/>
        <end position="63"/>
    </location>
</feature>